<gene>
    <name evidence="1" type="ORF">CN495_08195</name>
</gene>
<name>A0ABD6SAZ7_BACTU</name>
<dbReference type="Proteomes" id="UP000219897">
    <property type="component" value="Unassembled WGS sequence"/>
</dbReference>
<reference evidence="1 2" key="1">
    <citation type="submission" date="2017-09" db="EMBL/GenBank/DDBJ databases">
        <title>Large-scale bioinformatics analysis of Bacillus genomes uncovers conserved roles of natural products in bacterial physiology.</title>
        <authorList>
            <consortium name="Agbiome Team Llc"/>
            <person name="Bleich R.M."/>
            <person name="Kirk G.J."/>
            <person name="Santa Maria K.C."/>
            <person name="Allen S.E."/>
            <person name="Farag S."/>
            <person name="Shank E.A."/>
            <person name="Bowers A."/>
        </authorList>
    </citation>
    <scope>NUCLEOTIDE SEQUENCE [LARGE SCALE GENOMIC DNA]</scope>
    <source>
        <strain evidence="1 2">AFS005140</strain>
    </source>
</reference>
<protein>
    <submittedName>
        <fullName evidence="1">Uncharacterized protein</fullName>
    </submittedName>
</protein>
<dbReference type="EMBL" id="NTYF01000023">
    <property type="protein sequence ID" value="PER55724.1"/>
    <property type="molecule type" value="Genomic_DNA"/>
</dbReference>
<evidence type="ECO:0000313" key="2">
    <source>
        <dbReference type="Proteomes" id="UP000219897"/>
    </source>
</evidence>
<comment type="caution">
    <text evidence="1">The sequence shown here is derived from an EMBL/GenBank/DDBJ whole genome shotgun (WGS) entry which is preliminary data.</text>
</comment>
<proteinExistence type="predicted"/>
<dbReference type="RefSeq" id="WP_098317064.1">
    <property type="nucleotide sequence ID" value="NZ_NTYF01000023.1"/>
</dbReference>
<evidence type="ECO:0000313" key="1">
    <source>
        <dbReference type="EMBL" id="PER55724.1"/>
    </source>
</evidence>
<accession>A0ABD6SAZ7</accession>
<organism evidence="1 2">
    <name type="scientific">Bacillus thuringiensis</name>
    <dbReference type="NCBI Taxonomy" id="1428"/>
    <lineage>
        <taxon>Bacteria</taxon>
        <taxon>Bacillati</taxon>
        <taxon>Bacillota</taxon>
        <taxon>Bacilli</taxon>
        <taxon>Bacillales</taxon>
        <taxon>Bacillaceae</taxon>
        <taxon>Bacillus</taxon>
        <taxon>Bacillus cereus group</taxon>
    </lineage>
</organism>
<dbReference type="AlphaFoldDB" id="A0ABD6SAZ7"/>
<sequence length="195" mass="21592">MEKTMQDETVQMIVGKLKEQGRVIVFAKSGTALKRFVYHTLTDINDMPMALWGSSSDVIPPNSLGCDISNYTTTLARFAYSDESANDTWAIAGMSKKFPSISAIHPKRKVRKALLDTWVEAGIGGMLATIVDYEDTVNDVIEQLLEDFSDIGYPATRAFLTSVTQNIIELNEEGYIQKVFSLVPTKDMGVVVLLD</sequence>